<sequence>MVYEPNNGGWTTVRQGRPRQRNWVQGAPWRKDRAPSATFKRRRIIFPYPNPLYYSVVNHQATGHQKHQYFIHLIHGPNTIPGPTSRPRNSRPRKTGASTTTGLRRPPSTKHQEYQPGFRPRHLNLPLLDHCPNTAPAPTRGTQEQATSPTHWTKETSSYVTSPLHTGHHFSPPPLNARQDQTPDHHNLSDSDTTNHYRGTDRRPNQVPSTTHTTLPTHPQTTTSTTDWPTDGPDSQ</sequence>
<name>A0A9N7YU04_PLEPL</name>
<gene>
    <name evidence="2" type="ORF">PLEPLA_LOCUS27619</name>
</gene>
<feature type="compositionally biased region" description="Basic and acidic residues" evidence="1">
    <location>
        <begin position="181"/>
        <end position="204"/>
    </location>
</feature>
<evidence type="ECO:0000313" key="2">
    <source>
        <dbReference type="EMBL" id="CAB1439855.1"/>
    </source>
</evidence>
<evidence type="ECO:0000256" key="1">
    <source>
        <dbReference type="SAM" id="MobiDB-lite"/>
    </source>
</evidence>
<feature type="region of interest" description="Disordered" evidence="1">
    <location>
        <begin position="75"/>
        <end position="236"/>
    </location>
</feature>
<proteinExistence type="predicted"/>
<dbReference type="EMBL" id="CADEAL010002343">
    <property type="protein sequence ID" value="CAB1439855.1"/>
    <property type="molecule type" value="Genomic_DNA"/>
</dbReference>
<evidence type="ECO:0000313" key="3">
    <source>
        <dbReference type="Proteomes" id="UP001153269"/>
    </source>
</evidence>
<keyword evidence="3" id="KW-1185">Reference proteome</keyword>
<dbReference type="Proteomes" id="UP001153269">
    <property type="component" value="Unassembled WGS sequence"/>
</dbReference>
<accession>A0A9N7YU04</accession>
<protein>
    <submittedName>
        <fullName evidence="2">Uncharacterized protein</fullName>
    </submittedName>
</protein>
<reference evidence="2" key="1">
    <citation type="submission" date="2020-03" db="EMBL/GenBank/DDBJ databases">
        <authorList>
            <person name="Weist P."/>
        </authorList>
    </citation>
    <scope>NUCLEOTIDE SEQUENCE</scope>
</reference>
<feature type="compositionally biased region" description="Polar residues" evidence="1">
    <location>
        <begin position="140"/>
        <end position="164"/>
    </location>
</feature>
<dbReference type="AlphaFoldDB" id="A0A9N7YU04"/>
<feature type="compositionally biased region" description="Low complexity" evidence="1">
    <location>
        <begin position="208"/>
        <end position="236"/>
    </location>
</feature>
<organism evidence="2 3">
    <name type="scientific">Pleuronectes platessa</name>
    <name type="common">European plaice</name>
    <dbReference type="NCBI Taxonomy" id="8262"/>
    <lineage>
        <taxon>Eukaryota</taxon>
        <taxon>Metazoa</taxon>
        <taxon>Chordata</taxon>
        <taxon>Craniata</taxon>
        <taxon>Vertebrata</taxon>
        <taxon>Euteleostomi</taxon>
        <taxon>Actinopterygii</taxon>
        <taxon>Neopterygii</taxon>
        <taxon>Teleostei</taxon>
        <taxon>Neoteleostei</taxon>
        <taxon>Acanthomorphata</taxon>
        <taxon>Carangaria</taxon>
        <taxon>Pleuronectiformes</taxon>
        <taxon>Pleuronectoidei</taxon>
        <taxon>Pleuronectidae</taxon>
        <taxon>Pleuronectes</taxon>
    </lineage>
</organism>
<comment type="caution">
    <text evidence="2">The sequence shown here is derived from an EMBL/GenBank/DDBJ whole genome shotgun (WGS) entry which is preliminary data.</text>
</comment>